<keyword evidence="2" id="KW-0472">Membrane</keyword>
<keyword evidence="2" id="KW-1133">Transmembrane helix</keyword>
<accession>A0A1G2DI47</accession>
<organism evidence="4 5">
    <name type="scientific">Candidatus Lloydbacteria bacterium RIFCSPLOWO2_01_FULL_50_20</name>
    <dbReference type="NCBI Taxonomy" id="1798665"/>
    <lineage>
        <taxon>Bacteria</taxon>
        <taxon>Candidatus Lloydiibacteriota</taxon>
    </lineage>
</organism>
<dbReference type="EMBL" id="MHLP01000008">
    <property type="protein sequence ID" value="OGZ13354.1"/>
    <property type="molecule type" value="Genomic_DNA"/>
</dbReference>
<evidence type="ECO:0000256" key="2">
    <source>
        <dbReference type="SAM" id="Phobius"/>
    </source>
</evidence>
<dbReference type="Gene3D" id="2.60.120.1440">
    <property type="match status" value="1"/>
</dbReference>
<dbReference type="Pfam" id="PF04773">
    <property type="entry name" value="FecR"/>
    <property type="match status" value="1"/>
</dbReference>
<name>A0A1G2DI47_9BACT</name>
<feature type="region of interest" description="Disordered" evidence="1">
    <location>
        <begin position="244"/>
        <end position="277"/>
    </location>
</feature>
<dbReference type="Proteomes" id="UP000178534">
    <property type="component" value="Unassembled WGS sequence"/>
</dbReference>
<dbReference type="AlphaFoldDB" id="A0A1G2DI47"/>
<reference evidence="4 5" key="1">
    <citation type="journal article" date="2016" name="Nat. Commun.">
        <title>Thousands of microbial genomes shed light on interconnected biogeochemical processes in an aquifer system.</title>
        <authorList>
            <person name="Anantharaman K."/>
            <person name="Brown C.T."/>
            <person name="Hug L.A."/>
            <person name="Sharon I."/>
            <person name="Castelle C.J."/>
            <person name="Probst A.J."/>
            <person name="Thomas B.C."/>
            <person name="Singh A."/>
            <person name="Wilkins M.J."/>
            <person name="Karaoz U."/>
            <person name="Brodie E.L."/>
            <person name="Williams K.H."/>
            <person name="Hubbard S.S."/>
            <person name="Banfield J.F."/>
        </authorList>
    </citation>
    <scope>NUCLEOTIDE SEQUENCE [LARGE SCALE GENOMIC DNA]</scope>
</reference>
<gene>
    <name evidence="4" type="ORF">A2942_03265</name>
</gene>
<feature type="domain" description="FecR protein" evidence="3">
    <location>
        <begin position="447"/>
        <end position="534"/>
    </location>
</feature>
<comment type="caution">
    <text evidence="4">The sequence shown here is derived from an EMBL/GenBank/DDBJ whole genome shotgun (WGS) entry which is preliminary data.</text>
</comment>
<evidence type="ECO:0000256" key="1">
    <source>
        <dbReference type="SAM" id="MobiDB-lite"/>
    </source>
</evidence>
<evidence type="ECO:0000313" key="5">
    <source>
        <dbReference type="Proteomes" id="UP000178534"/>
    </source>
</evidence>
<evidence type="ECO:0000259" key="3">
    <source>
        <dbReference type="Pfam" id="PF04773"/>
    </source>
</evidence>
<sequence length="598" mass="64927">MKHKKKFPLLFAILIGAIASIVAFQLSFAAGALNCTEIFSGLSSLGSRVEVEQDRCNWYGAQAYTLGLLGKIDTVKESNYIQFDSLWVDKQGNIENARFIVQREADTFKTPPKISLTSGEIGENYIGGYDDNFNFSFLPDQADVHLVINTNPIGGGQKGVTGSFVESFRVGTCVISMSGDWNFDSREREVVSGVPLLISKQIGDTFSQSLFSKLHAACPSGNPSPVTISENAMIVMKPKPTLIQASDSSKPQDVLSSPQQPAKVSLAPPTENTPEVQKPIMVGGNGNFERIFPLPVVDSRGVVVIQGIDVSSTSNDASDLEFALSGGRHVTVARKDIIRDDLPLDAAASTSVSALKNVDQTLLDAAHLTVHPIETHLVVGRTPIPVIHFVLDENETRFVEPEPSHWEAKWIEEKDAIGRQAMLWGKDQTKLLSELNGAPLQLPIAITNEGNMTIMKFEDTAVAISPETQLQVSEKNSISLEQGSVAVSHPTDPYGTRFTIHTPFGDVTSDHTRFWVAHNPDMGYTLVGIWEGRVAIVASSGETMTLEPNANGQPNIALLLPVQSEQAREKSSIFWVIGVIVLLIIGGSALILRKKGKF</sequence>
<protein>
    <recommendedName>
        <fullName evidence="3">FecR protein domain-containing protein</fullName>
    </recommendedName>
</protein>
<evidence type="ECO:0000313" key="4">
    <source>
        <dbReference type="EMBL" id="OGZ13354.1"/>
    </source>
</evidence>
<feature type="compositionally biased region" description="Polar residues" evidence="1">
    <location>
        <begin position="244"/>
        <end position="262"/>
    </location>
</feature>
<keyword evidence="2" id="KW-0812">Transmembrane</keyword>
<feature type="transmembrane region" description="Helical" evidence="2">
    <location>
        <begin position="573"/>
        <end position="592"/>
    </location>
</feature>
<proteinExistence type="predicted"/>
<dbReference type="InterPro" id="IPR006860">
    <property type="entry name" value="FecR"/>
</dbReference>
<dbReference type="STRING" id="1798665.A2942_03265"/>